<protein>
    <submittedName>
        <fullName evidence="2">Uncharacterized protein</fullName>
    </submittedName>
</protein>
<sequence>MPTNELTLPSLTLDKRYLKADLENLQDALSKSQQTIPDHLARQDELSSHIERSVVELEPTQSPPAPDSTRSLGNTRPNLDS</sequence>
<feature type="region of interest" description="Disordered" evidence="1">
    <location>
        <begin position="43"/>
        <end position="81"/>
    </location>
</feature>
<name>A0A4Q2D151_9AGAR</name>
<keyword evidence="3" id="KW-1185">Reference proteome</keyword>
<feature type="compositionally biased region" description="Basic and acidic residues" evidence="1">
    <location>
        <begin position="43"/>
        <end position="55"/>
    </location>
</feature>
<comment type="caution">
    <text evidence="2">The sequence shown here is derived from an EMBL/GenBank/DDBJ whole genome shotgun (WGS) entry which is preliminary data.</text>
</comment>
<reference evidence="2 3" key="1">
    <citation type="submission" date="2019-01" db="EMBL/GenBank/DDBJ databases">
        <title>Draft genome sequence of Psathyrella aberdarensis IHI B618.</title>
        <authorList>
            <person name="Buettner E."/>
            <person name="Kellner H."/>
        </authorList>
    </citation>
    <scope>NUCLEOTIDE SEQUENCE [LARGE SCALE GENOMIC DNA]</scope>
    <source>
        <strain evidence="2 3">IHI B618</strain>
    </source>
</reference>
<dbReference type="AlphaFoldDB" id="A0A4Q2D151"/>
<evidence type="ECO:0000256" key="1">
    <source>
        <dbReference type="SAM" id="MobiDB-lite"/>
    </source>
</evidence>
<feature type="compositionally biased region" description="Polar residues" evidence="1">
    <location>
        <begin position="68"/>
        <end position="81"/>
    </location>
</feature>
<gene>
    <name evidence="2" type="ORF">EST38_g13875</name>
</gene>
<evidence type="ECO:0000313" key="3">
    <source>
        <dbReference type="Proteomes" id="UP000290288"/>
    </source>
</evidence>
<evidence type="ECO:0000313" key="2">
    <source>
        <dbReference type="EMBL" id="RXW11981.1"/>
    </source>
</evidence>
<organism evidence="2 3">
    <name type="scientific">Candolleomyces aberdarensis</name>
    <dbReference type="NCBI Taxonomy" id="2316362"/>
    <lineage>
        <taxon>Eukaryota</taxon>
        <taxon>Fungi</taxon>
        <taxon>Dikarya</taxon>
        <taxon>Basidiomycota</taxon>
        <taxon>Agaricomycotina</taxon>
        <taxon>Agaricomycetes</taxon>
        <taxon>Agaricomycetidae</taxon>
        <taxon>Agaricales</taxon>
        <taxon>Agaricineae</taxon>
        <taxon>Psathyrellaceae</taxon>
        <taxon>Candolleomyces</taxon>
    </lineage>
</organism>
<dbReference type="Proteomes" id="UP000290288">
    <property type="component" value="Unassembled WGS sequence"/>
</dbReference>
<proteinExistence type="predicted"/>
<dbReference type="EMBL" id="SDEE01001482">
    <property type="protein sequence ID" value="RXW11981.1"/>
    <property type="molecule type" value="Genomic_DNA"/>
</dbReference>
<accession>A0A4Q2D151</accession>